<sequence length="79" mass="8463">MLGGAGSGAPLYRFLNKCGFSIMTGVLHENDIDYHVGKALGARVIGEKAFEEISDQSFNKAVLLSQQVPYIVESGYPVG</sequence>
<reference evidence="2" key="1">
    <citation type="submission" date="2015-01" db="EMBL/GenBank/DDBJ databases">
        <authorList>
            <person name="Manzoor Shahid"/>
            <person name="Zubair Saima"/>
        </authorList>
    </citation>
    <scope>NUCLEOTIDE SEQUENCE [LARGE SCALE GENOMIC DNA]</scope>
    <source>
        <strain evidence="2">Sp3</strain>
    </source>
</reference>
<accession>A0A0B7MKP6</accession>
<proteinExistence type="predicted"/>
<evidence type="ECO:0000313" key="2">
    <source>
        <dbReference type="Proteomes" id="UP000046155"/>
    </source>
</evidence>
<evidence type="ECO:0000313" key="1">
    <source>
        <dbReference type="EMBL" id="CEO88733.1"/>
    </source>
</evidence>
<organism evidence="1 2">
    <name type="scientific">Syntrophaceticus schinkii</name>
    <dbReference type="NCBI Taxonomy" id="499207"/>
    <lineage>
        <taxon>Bacteria</taxon>
        <taxon>Bacillati</taxon>
        <taxon>Bacillota</taxon>
        <taxon>Clostridia</taxon>
        <taxon>Thermoanaerobacterales</taxon>
        <taxon>Thermoanaerobacterales Family III. Incertae Sedis</taxon>
        <taxon>Syntrophaceticus</taxon>
    </lineage>
</organism>
<keyword evidence="2" id="KW-1185">Reference proteome</keyword>
<dbReference type="Proteomes" id="UP000046155">
    <property type="component" value="Unassembled WGS sequence"/>
</dbReference>
<dbReference type="AlphaFoldDB" id="A0A0B7MKP6"/>
<name>A0A0B7MKP6_9FIRM</name>
<gene>
    <name evidence="1" type="ORF">SSCH_250009</name>
</gene>
<dbReference type="EMBL" id="CDRZ01000168">
    <property type="protein sequence ID" value="CEO88733.1"/>
    <property type="molecule type" value="Genomic_DNA"/>
</dbReference>
<protein>
    <submittedName>
        <fullName evidence="1">Uncharacterized protein</fullName>
    </submittedName>
</protein>